<comment type="caution">
    <text evidence="2">The sequence shown here is derived from an EMBL/GenBank/DDBJ whole genome shotgun (WGS) entry which is preliminary data.</text>
</comment>
<dbReference type="Proteomes" id="UP000749646">
    <property type="component" value="Unassembled WGS sequence"/>
</dbReference>
<dbReference type="OrthoDB" id="2422403at2759"/>
<evidence type="ECO:0000256" key="1">
    <source>
        <dbReference type="SAM" id="MobiDB-lite"/>
    </source>
</evidence>
<evidence type="ECO:0000313" key="2">
    <source>
        <dbReference type="EMBL" id="KAG0006895.1"/>
    </source>
</evidence>
<gene>
    <name evidence="2" type="ORF">BGZ65_002202</name>
</gene>
<dbReference type="EMBL" id="JAAAHW010000040">
    <property type="protein sequence ID" value="KAG0006895.1"/>
    <property type="molecule type" value="Genomic_DNA"/>
</dbReference>
<name>A0A9P6ML70_9FUNG</name>
<feature type="region of interest" description="Disordered" evidence="1">
    <location>
        <begin position="322"/>
        <end position="341"/>
    </location>
</feature>
<dbReference type="AlphaFoldDB" id="A0A9P6ML70"/>
<protein>
    <submittedName>
        <fullName evidence="2">Uncharacterized protein</fullName>
    </submittedName>
</protein>
<accession>A0A9P6ML70</accession>
<proteinExistence type="predicted"/>
<evidence type="ECO:0000313" key="3">
    <source>
        <dbReference type="Proteomes" id="UP000749646"/>
    </source>
</evidence>
<sequence>MTTLIQSATSNEYEQTLLDDISDMFGPYIEDISIKQDVYHGVRQAAFLLDLNITPMISMDLDGLVAARNPGSTATQFVATMQVPVQRPRIHLGPSIRIQWLRELRIVFRATDERPFFLHAPTTNVSEEKLLPPSSTSSPPALPPILTMVDFSPCETLEVLSIEDFDQYGRPQQLRLMKAGIKAVNPFCQECGIKLPSRLKSLEMTGFSANRFNFGWLRATPRLERLQVLGMRQQQQQWFCQEDMDPETLDSHIQEESLWDWKGVLLPELTYLAVHHSPAFHFRFEILGQCPRLESLDIREIHPQVLGTTSRSDDEVVNTGTDIRSASTGTHGGGDSGVTSDGKPLLTRCRLEILSVQGEPLSLTTIDLARVLRAFLPNIIRLHVDGIPVWCLVEATSGPPTGSGSDSSSSLGSQCLHQLVHVLTREKMSAQDIADYDLVEPSTMRASCTAAMLSGTGQDVQAPSVVSIEEPDDGLYSIRYTIDGEDWKRTRATTAVCF</sequence>
<keyword evidence="3" id="KW-1185">Reference proteome</keyword>
<organism evidence="2 3">
    <name type="scientific">Modicella reniformis</name>
    <dbReference type="NCBI Taxonomy" id="1440133"/>
    <lineage>
        <taxon>Eukaryota</taxon>
        <taxon>Fungi</taxon>
        <taxon>Fungi incertae sedis</taxon>
        <taxon>Mucoromycota</taxon>
        <taxon>Mortierellomycotina</taxon>
        <taxon>Mortierellomycetes</taxon>
        <taxon>Mortierellales</taxon>
        <taxon>Mortierellaceae</taxon>
        <taxon>Modicella</taxon>
    </lineage>
</organism>
<reference evidence="2" key="1">
    <citation type="journal article" date="2020" name="Fungal Divers.">
        <title>Resolving the Mortierellaceae phylogeny through synthesis of multi-gene phylogenetics and phylogenomics.</title>
        <authorList>
            <person name="Vandepol N."/>
            <person name="Liber J."/>
            <person name="Desiro A."/>
            <person name="Na H."/>
            <person name="Kennedy M."/>
            <person name="Barry K."/>
            <person name="Grigoriev I.V."/>
            <person name="Miller A.N."/>
            <person name="O'Donnell K."/>
            <person name="Stajich J.E."/>
            <person name="Bonito G."/>
        </authorList>
    </citation>
    <scope>NUCLEOTIDE SEQUENCE</scope>
    <source>
        <strain evidence="2">MES-2147</strain>
    </source>
</reference>